<evidence type="ECO:0000313" key="2">
    <source>
        <dbReference type="Proteomes" id="UP000718451"/>
    </source>
</evidence>
<gene>
    <name evidence="1" type="ORF">HCU67_11830</name>
</gene>
<dbReference type="Proteomes" id="UP000718451">
    <property type="component" value="Unassembled WGS sequence"/>
</dbReference>
<dbReference type="InterPro" id="IPR042425">
    <property type="entry name" value="APCDD1"/>
</dbReference>
<proteinExistence type="predicted"/>
<dbReference type="PANTHER" id="PTHR31021:SF1">
    <property type="entry name" value="CHROMOSOME UNDETERMINED SCAFFOLD_56, WHOLE GENOME SHOTGUN SEQUENCE"/>
    <property type="match status" value="1"/>
</dbReference>
<keyword evidence="2" id="KW-1185">Reference proteome</keyword>
<dbReference type="EMBL" id="JAAWWL010000002">
    <property type="protein sequence ID" value="NKI32636.1"/>
    <property type="molecule type" value="Genomic_DNA"/>
</dbReference>
<protein>
    <recommendedName>
        <fullName evidence="3">DUF1579 domain-containing protein</fullName>
    </recommendedName>
</protein>
<evidence type="ECO:0000313" key="1">
    <source>
        <dbReference type="EMBL" id="NKI32636.1"/>
    </source>
</evidence>
<comment type="caution">
    <text evidence="1">The sequence shown here is derived from an EMBL/GenBank/DDBJ whole genome shotgun (WGS) entry which is preliminary data.</text>
</comment>
<sequence length="227" mass="26097">MNKTIWVLAMTVSIIGLQSLKSQNMKSIREKAKWMVQEPKTLEEVKEYAIGEWKSISVELRPTEDRTGSGTIQPTYLKRHFKYFEDDKFVGTITLYGDNYGQMPLMEFEFKGDLVWGVEHPIAEGAWKIDYVLNEGFAVTPLNEQTVQMLNTGLPEGMSPFENNVKKDILGKAFPMFHIEEGQIVSDYDLIYFKNGLLFMGAKHVDGTPFDKVENRPHQLQIPLERI</sequence>
<name>A0ABX1GUA7_9FLAO</name>
<dbReference type="PANTHER" id="PTHR31021">
    <property type="entry name" value="ADENOMATOSIS POLYPOSIS COLI DOWN-REGULATED 1"/>
    <property type="match status" value="1"/>
</dbReference>
<dbReference type="RefSeq" id="WP_168552824.1">
    <property type="nucleotide sequence ID" value="NZ_JAAWWL010000002.1"/>
</dbReference>
<evidence type="ECO:0008006" key="3">
    <source>
        <dbReference type="Google" id="ProtNLM"/>
    </source>
</evidence>
<reference evidence="1 2" key="1">
    <citation type="submission" date="2020-04" db="EMBL/GenBank/DDBJ databases">
        <authorList>
            <person name="Yoon J."/>
        </authorList>
    </citation>
    <scope>NUCLEOTIDE SEQUENCE [LARGE SCALE GENOMIC DNA]</scope>
    <source>
        <strain evidence="1 2">DJ-13</strain>
    </source>
</reference>
<accession>A0ABX1GUA7</accession>
<organism evidence="1 2">
    <name type="scientific">Croceivirga thetidis</name>
    <dbReference type="NCBI Taxonomy" id="2721623"/>
    <lineage>
        <taxon>Bacteria</taxon>
        <taxon>Pseudomonadati</taxon>
        <taxon>Bacteroidota</taxon>
        <taxon>Flavobacteriia</taxon>
        <taxon>Flavobacteriales</taxon>
        <taxon>Flavobacteriaceae</taxon>
        <taxon>Croceivirga</taxon>
    </lineage>
</organism>